<dbReference type="Proteomes" id="UP001515480">
    <property type="component" value="Unassembled WGS sequence"/>
</dbReference>
<dbReference type="EMBL" id="JBGBPQ010000025">
    <property type="protein sequence ID" value="KAL1499441.1"/>
    <property type="molecule type" value="Genomic_DNA"/>
</dbReference>
<feature type="region of interest" description="Disordered" evidence="1">
    <location>
        <begin position="733"/>
        <end position="754"/>
    </location>
</feature>
<dbReference type="Gene3D" id="1.10.472.80">
    <property type="entry name" value="Ypt/Rab-GAP domain of gyp1p, domain 3"/>
    <property type="match status" value="1"/>
</dbReference>
<dbReference type="PROSITE" id="PS00018">
    <property type="entry name" value="EF_HAND_1"/>
    <property type="match status" value="1"/>
</dbReference>
<organism evidence="3 4">
    <name type="scientific">Prymnesium parvum</name>
    <name type="common">Toxic golden alga</name>
    <dbReference type="NCBI Taxonomy" id="97485"/>
    <lineage>
        <taxon>Eukaryota</taxon>
        <taxon>Haptista</taxon>
        <taxon>Haptophyta</taxon>
        <taxon>Prymnesiophyceae</taxon>
        <taxon>Prymnesiales</taxon>
        <taxon>Prymnesiaceae</taxon>
        <taxon>Prymnesium</taxon>
    </lineage>
</organism>
<feature type="region of interest" description="Disordered" evidence="1">
    <location>
        <begin position="613"/>
        <end position="645"/>
    </location>
</feature>
<gene>
    <name evidence="3" type="ORF">AB1Y20_011645</name>
</gene>
<dbReference type="InterPro" id="IPR035969">
    <property type="entry name" value="Rab-GAP_TBC_sf"/>
</dbReference>
<dbReference type="GO" id="GO:0031267">
    <property type="term" value="F:small GTPase binding"/>
    <property type="evidence" value="ECO:0007669"/>
    <property type="project" value="TreeGrafter"/>
</dbReference>
<protein>
    <recommendedName>
        <fullName evidence="2">Rab-GAP TBC domain-containing protein</fullName>
    </recommendedName>
</protein>
<feature type="domain" description="Rab-GAP TBC" evidence="2">
    <location>
        <begin position="70"/>
        <end position="265"/>
    </location>
</feature>
<dbReference type="FunFam" id="1.10.8.270:FF:000016">
    <property type="entry name" value="TBC1 domain family member 2A"/>
    <property type="match status" value="1"/>
</dbReference>
<comment type="caution">
    <text evidence="3">The sequence shown here is derived from an EMBL/GenBank/DDBJ whole genome shotgun (WGS) entry which is preliminary data.</text>
</comment>
<evidence type="ECO:0000313" key="4">
    <source>
        <dbReference type="Proteomes" id="UP001515480"/>
    </source>
</evidence>
<accession>A0AB34IJN8</accession>
<dbReference type="InterPro" id="IPR018247">
    <property type="entry name" value="EF_Hand_1_Ca_BS"/>
</dbReference>
<dbReference type="Gene3D" id="1.10.238.10">
    <property type="entry name" value="EF-hand"/>
    <property type="match status" value="1"/>
</dbReference>
<proteinExistence type="predicted"/>
<dbReference type="InterPro" id="IPR050302">
    <property type="entry name" value="Rab_GAP_TBC_domain"/>
</dbReference>
<dbReference type="PANTHER" id="PTHR47219">
    <property type="entry name" value="RAB GTPASE-ACTIVATING PROTEIN 1-LIKE"/>
    <property type="match status" value="1"/>
</dbReference>
<dbReference type="PROSITE" id="PS50086">
    <property type="entry name" value="TBC_RABGAP"/>
    <property type="match status" value="1"/>
</dbReference>
<reference evidence="3 4" key="1">
    <citation type="journal article" date="2024" name="Science">
        <title>Giant polyketide synthase enzymes in the biosynthesis of giant marine polyether toxins.</title>
        <authorList>
            <person name="Fallon T.R."/>
            <person name="Shende V.V."/>
            <person name="Wierzbicki I.H."/>
            <person name="Pendleton A.L."/>
            <person name="Watervoot N.F."/>
            <person name="Auber R.P."/>
            <person name="Gonzalez D.J."/>
            <person name="Wisecaver J.H."/>
            <person name="Moore B.S."/>
        </authorList>
    </citation>
    <scope>NUCLEOTIDE SEQUENCE [LARGE SCALE GENOMIC DNA]</scope>
    <source>
        <strain evidence="3 4">12B1</strain>
    </source>
</reference>
<dbReference type="GO" id="GO:0005096">
    <property type="term" value="F:GTPase activator activity"/>
    <property type="evidence" value="ECO:0007669"/>
    <property type="project" value="TreeGrafter"/>
</dbReference>
<dbReference type="InterPro" id="IPR000195">
    <property type="entry name" value="Rab-GAP-TBC_dom"/>
</dbReference>
<dbReference type="PANTHER" id="PTHR47219:SF20">
    <property type="entry name" value="TBC1 DOMAIN FAMILY MEMBER 2B"/>
    <property type="match status" value="1"/>
</dbReference>
<feature type="compositionally biased region" description="Polar residues" evidence="1">
    <location>
        <begin position="733"/>
        <end position="747"/>
    </location>
</feature>
<dbReference type="Gene3D" id="1.10.8.270">
    <property type="entry name" value="putative rabgap domain of human tbc1 domain family member 14 like domains"/>
    <property type="match status" value="1"/>
</dbReference>
<dbReference type="SUPFAM" id="SSF47923">
    <property type="entry name" value="Ypt/Rab-GAP domain of gyp1p"/>
    <property type="match status" value="2"/>
</dbReference>
<evidence type="ECO:0000259" key="2">
    <source>
        <dbReference type="PROSITE" id="PS50086"/>
    </source>
</evidence>
<name>A0AB34IJN8_PRYPA</name>
<evidence type="ECO:0000313" key="3">
    <source>
        <dbReference type="EMBL" id="KAL1499441.1"/>
    </source>
</evidence>
<dbReference type="Pfam" id="PF00566">
    <property type="entry name" value="RabGAP-TBC"/>
    <property type="match status" value="1"/>
</dbReference>
<dbReference type="AlphaFoldDB" id="A0AB34IJN8"/>
<sequence length="989" mass="106241">MPEDVVLDDHGFEVPKDMASKYLAWKSTASEARAGSSEAQWEALLQQAEAAQSRVGGPLPPELVSAVRRGIPTSHRARAWTLLCGAKARMADGHGSYEHLLAAGRRIEDEAASTSSETVAAILRDLHRTFPGHPALTADFLQSVKHVLLAYAARNPEVAYCQGMNFVCAAILMVVPEEEPAFWALCYLAEEVLVDHYVQSMIGHKVDQQVAEQLVEQELPRVSAHLRSLSLSLSFVTSQWFLCLFLNSLPSETVFRVWDLVFCLHPCWMFKISLALVALMEANFLLDASDLGPAVFIMRAVQNHAFDADQLLAICDQRFSGITNEGIEGSRREWRRTTMEALQAKLRVREMHESSTQDFRFGHLQARSLLIALRLDGSERNRQVSEGELYESLGRVLPDYECSIVLSFLKECSKDHSRNLAKRSDSRVSIGSSSDTSGSEAGASYNSLPALVSDADDSLQIRGQQLAVGVAVLCEGEIGPRLALCYEAFDGSGGGAMSRAELIALLQAVYKTYYKQPPSEREVRAFADSVFMYEAGQLLPALTLERFVREGATQQTLSACFSQRRHVLCTPRSVNQRRAYLQHELHNDPLHSMLGAIPNFPGCLGRPVRAVGRRPPSLPAPKPVNPTTLRPSAAPPADLLRGKDVVPGQSQLGSLASSFGLLGQGAATLLSDVLGGALDGALGVMRVPLKRNPLGASIADADETATALAKAGLVPPKLTIAVGIDCSTIHLSPSRPSSSGQPLNTSPPELGPNPTPCQLALFTLGKALEAVGVHASTKVRCFSFNAAPPEVDQSKEAAWVDTIGQLRAAAVAASILLPEGETPQDTPPVESNGMEGALLYYDQLPRHRSGGANGSSAAGFTHAVRYATALAQDAADARGGSTLSLVILITPGQAIDGASARLALRQAFNSPTPLSVLALGVGDGPFHELGRLSAASPEIMNAVDFHAAIDCKFPDRHLAVEAFRVLPEQAELAGARASLFRVATSQHVR</sequence>
<evidence type="ECO:0000256" key="1">
    <source>
        <dbReference type="SAM" id="MobiDB-lite"/>
    </source>
</evidence>
<keyword evidence="4" id="KW-1185">Reference proteome</keyword>
<dbReference type="SMART" id="SM00164">
    <property type="entry name" value="TBC"/>
    <property type="match status" value="1"/>
</dbReference>